<protein>
    <submittedName>
        <fullName evidence="1">Uncharacterized protein</fullName>
    </submittedName>
</protein>
<name>A0A9D6LB33_UNCEI</name>
<gene>
    <name evidence="1" type="ORF">HY076_07835</name>
</gene>
<organism evidence="1 2">
    <name type="scientific">Eiseniibacteriota bacterium</name>
    <dbReference type="NCBI Taxonomy" id="2212470"/>
    <lineage>
        <taxon>Bacteria</taxon>
        <taxon>Candidatus Eiseniibacteriota</taxon>
    </lineage>
</organism>
<reference evidence="1" key="1">
    <citation type="submission" date="2020-07" db="EMBL/GenBank/DDBJ databases">
        <title>Huge and variable diversity of episymbiotic CPR bacteria and DPANN archaea in groundwater ecosystems.</title>
        <authorList>
            <person name="He C.Y."/>
            <person name="Keren R."/>
            <person name="Whittaker M."/>
            <person name="Farag I.F."/>
            <person name="Doudna J."/>
            <person name="Cate J.H.D."/>
            <person name="Banfield J.F."/>
        </authorList>
    </citation>
    <scope>NUCLEOTIDE SEQUENCE</scope>
    <source>
        <strain evidence="1">NC_groundwater_928_Pr1_S-0.2um_72_17</strain>
    </source>
</reference>
<proteinExistence type="predicted"/>
<dbReference type="EMBL" id="JACQAY010000257">
    <property type="protein sequence ID" value="MBI3540167.1"/>
    <property type="molecule type" value="Genomic_DNA"/>
</dbReference>
<accession>A0A9D6LB33</accession>
<dbReference type="AlphaFoldDB" id="A0A9D6LB33"/>
<sequence length="460" mass="50863">MAAPSHAPASLPARIPAAALRALGAVRLAGAIVIAGLAGVSGIAAAPLPGPDTSHVHLEIGPGMDLTNELYYQDAYVDTTFLRRQLVATPETRFAGVWLGALQGTRGERSTSYLLQNELSLGDLIQRDALALAWRQEVASGWRLLLDPAVAWRHDRTFDRNDQEWHEGMRARLRRTLDDDATSIEGGVTGDLLRTTGPGSQFVLDRNSLGALLALDRLPLFGDEWRLAWGVTDRVFPDSSERNHDEYAWEGRWRHGFGGGHALLFETAGQRRLTHHIVTTSRDNFWSESGALETDARLSDRWSLRLRVEGDALQYDLEDSTLFFDYRIARARLGARFEREARWSITAGPRAEALSSPLAPGESYREIGGEVELEVLGGRSWWNVTPAGGYRAYDQTAQVGLPGALHSSFAYASLEAFVDQALPGRLRLRALTSLRYESHLDPSQNAASIYLSLQLRETLR</sequence>
<dbReference type="Proteomes" id="UP000807850">
    <property type="component" value="Unassembled WGS sequence"/>
</dbReference>
<evidence type="ECO:0000313" key="1">
    <source>
        <dbReference type="EMBL" id="MBI3540167.1"/>
    </source>
</evidence>
<evidence type="ECO:0000313" key="2">
    <source>
        <dbReference type="Proteomes" id="UP000807850"/>
    </source>
</evidence>
<comment type="caution">
    <text evidence="1">The sequence shown here is derived from an EMBL/GenBank/DDBJ whole genome shotgun (WGS) entry which is preliminary data.</text>
</comment>